<evidence type="ECO:0000313" key="1">
    <source>
        <dbReference type="EMBL" id="KAL3859148.1"/>
    </source>
</evidence>
<evidence type="ECO:0000313" key="2">
    <source>
        <dbReference type="Proteomes" id="UP001634394"/>
    </source>
</evidence>
<dbReference type="EMBL" id="JBJQND010000012">
    <property type="protein sequence ID" value="KAL3859148.1"/>
    <property type="molecule type" value="Genomic_DNA"/>
</dbReference>
<keyword evidence="2" id="KW-1185">Reference proteome</keyword>
<comment type="caution">
    <text evidence="1">The sequence shown here is derived from an EMBL/GenBank/DDBJ whole genome shotgun (WGS) entry which is preliminary data.</text>
</comment>
<accession>A0ABD3VEF4</accession>
<gene>
    <name evidence="1" type="ORF">ACJMK2_009380</name>
</gene>
<name>A0ABD3VEF4_SINWO</name>
<dbReference type="Proteomes" id="UP001634394">
    <property type="component" value="Unassembled WGS sequence"/>
</dbReference>
<sequence>STWLEMWSYQSQQGWKCIDKFRNVVIIKSTSKKCGHIKVNKVRNVVISKTTRREMWSYQTQQEWEVVMSKST</sequence>
<feature type="non-terminal residue" evidence="1">
    <location>
        <position position="72"/>
    </location>
</feature>
<feature type="non-terminal residue" evidence="1">
    <location>
        <position position="1"/>
    </location>
</feature>
<dbReference type="AlphaFoldDB" id="A0ABD3VEF4"/>
<organism evidence="1 2">
    <name type="scientific">Sinanodonta woodiana</name>
    <name type="common">Chinese pond mussel</name>
    <name type="synonym">Anodonta woodiana</name>
    <dbReference type="NCBI Taxonomy" id="1069815"/>
    <lineage>
        <taxon>Eukaryota</taxon>
        <taxon>Metazoa</taxon>
        <taxon>Spiralia</taxon>
        <taxon>Lophotrochozoa</taxon>
        <taxon>Mollusca</taxon>
        <taxon>Bivalvia</taxon>
        <taxon>Autobranchia</taxon>
        <taxon>Heteroconchia</taxon>
        <taxon>Palaeoheterodonta</taxon>
        <taxon>Unionida</taxon>
        <taxon>Unionoidea</taxon>
        <taxon>Unionidae</taxon>
        <taxon>Unioninae</taxon>
        <taxon>Sinanodonta</taxon>
    </lineage>
</organism>
<protein>
    <submittedName>
        <fullName evidence="1">Uncharacterized protein</fullName>
    </submittedName>
</protein>
<proteinExistence type="predicted"/>
<reference evidence="1 2" key="1">
    <citation type="submission" date="2024-11" db="EMBL/GenBank/DDBJ databases">
        <title>Chromosome-level genome assembly of the freshwater bivalve Anodonta woodiana.</title>
        <authorList>
            <person name="Chen X."/>
        </authorList>
    </citation>
    <scope>NUCLEOTIDE SEQUENCE [LARGE SCALE GENOMIC DNA]</scope>
    <source>
        <strain evidence="1">MN2024</strain>
        <tissue evidence="1">Gills</tissue>
    </source>
</reference>